<evidence type="ECO:0000259" key="2">
    <source>
        <dbReference type="PROSITE" id="PS50927"/>
    </source>
</evidence>
<organism evidence="3 4">
    <name type="scientific">Paenibacillus larvae subsp. pulvifaciens</name>
    <dbReference type="NCBI Taxonomy" id="1477"/>
    <lineage>
        <taxon>Bacteria</taxon>
        <taxon>Bacillati</taxon>
        <taxon>Bacillota</taxon>
        <taxon>Bacilli</taxon>
        <taxon>Bacillales</taxon>
        <taxon>Paenibacillaceae</taxon>
        <taxon>Paenibacillus</taxon>
    </lineage>
</organism>
<proteinExistence type="predicted"/>
<evidence type="ECO:0000313" key="4">
    <source>
        <dbReference type="Proteomes" id="UP000192727"/>
    </source>
</evidence>
<dbReference type="Gene3D" id="2.90.10.10">
    <property type="entry name" value="Bulb-type lectin domain"/>
    <property type="match status" value="2"/>
</dbReference>
<evidence type="ECO:0000256" key="1">
    <source>
        <dbReference type="SAM" id="SignalP"/>
    </source>
</evidence>
<sequence length="134" mass="14741">MKKLSVLLFAVCMWVSFSVPTFAAAGQHYLNEGESLVRGQWLKSNNGEYTLILQDDGNLVLYGRGKALWNTNTHGLAAKNLVMQSDGNLVLYGYSGALWHSNTHGYPGSYLVVQDDGNVVIYIGRLAIWNTGTN</sequence>
<feature type="signal peptide" evidence="1">
    <location>
        <begin position="1"/>
        <end position="23"/>
    </location>
</feature>
<dbReference type="EMBL" id="CP020557">
    <property type="protein sequence ID" value="ARF68111.1"/>
    <property type="molecule type" value="Genomic_DNA"/>
</dbReference>
<dbReference type="SMART" id="SM00108">
    <property type="entry name" value="B_lectin"/>
    <property type="match status" value="1"/>
</dbReference>
<dbReference type="RefSeq" id="WP_083039900.1">
    <property type="nucleotide sequence ID" value="NZ_CP020557.1"/>
</dbReference>
<dbReference type="InterPro" id="IPR036426">
    <property type="entry name" value="Bulb-type_lectin_dom_sf"/>
</dbReference>
<gene>
    <name evidence="3" type="ORF">B7C51_10125</name>
</gene>
<protein>
    <submittedName>
        <fullName evidence="3">Lectin</fullName>
    </submittedName>
</protein>
<dbReference type="PROSITE" id="PS50927">
    <property type="entry name" value="BULB_LECTIN"/>
    <property type="match status" value="1"/>
</dbReference>
<dbReference type="Proteomes" id="UP000192727">
    <property type="component" value="Chromosome"/>
</dbReference>
<evidence type="ECO:0000313" key="3">
    <source>
        <dbReference type="EMBL" id="ARF68111.1"/>
    </source>
</evidence>
<dbReference type="AlphaFoldDB" id="A0A1V0USK6"/>
<feature type="domain" description="Bulb-type lectin" evidence="2">
    <location>
        <begin position="27"/>
        <end position="134"/>
    </location>
</feature>
<keyword evidence="1" id="KW-0732">Signal</keyword>
<name>A0A1V0USK6_9BACL</name>
<reference evidence="3 4" key="1">
    <citation type="submission" date="2017-03" db="EMBL/GenBank/DDBJ databases">
        <title>Paenibacillus larvae genome sequencing.</title>
        <authorList>
            <person name="Dingman D.W."/>
        </authorList>
    </citation>
    <scope>NUCLEOTIDE SEQUENCE [LARGE SCALE GENOMIC DNA]</scope>
    <source>
        <strain evidence="3 4">SAG 10367</strain>
    </source>
</reference>
<dbReference type="InterPro" id="IPR001480">
    <property type="entry name" value="Bulb-type_lectin_dom"/>
</dbReference>
<feature type="chain" id="PRO_5039157978" evidence="1">
    <location>
        <begin position="24"/>
        <end position="134"/>
    </location>
</feature>
<dbReference type="SUPFAM" id="SSF51110">
    <property type="entry name" value="alpha-D-mannose-specific plant lectins"/>
    <property type="match status" value="1"/>
</dbReference>
<accession>A0A1V0USK6</accession>